<keyword evidence="4" id="KW-0472">Membrane</keyword>
<evidence type="ECO:0000256" key="4">
    <source>
        <dbReference type="SAM" id="Phobius"/>
    </source>
</evidence>
<feature type="active site" description="Charge relay system" evidence="2">
    <location>
        <position position="594"/>
    </location>
</feature>
<dbReference type="InterPro" id="IPR036852">
    <property type="entry name" value="Peptidase_S8/S53_dom_sf"/>
</dbReference>
<protein>
    <submittedName>
        <fullName evidence="7">Subtilisin-like protein</fullName>
    </submittedName>
</protein>
<dbReference type="EMBL" id="MU004188">
    <property type="protein sequence ID" value="KAF2496437.1"/>
    <property type="molecule type" value="Genomic_DNA"/>
</dbReference>
<dbReference type="GO" id="GO:0006508">
    <property type="term" value="P:proteolysis"/>
    <property type="evidence" value="ECO:0007669"/>
    <property type="project" value="UniProtKB-KW"/>
</dbReference>
<keyword evidence="4" id="KW-0812">Transmembrane</keyword>
<feature type="compositionally biased region" description="Basic and acidic residues" evidence="3">
    <location>
        <begin position="143"/>
        <end position="152"/>
    </location>
</feature>
<feature type="region of interest" description="Disordered" evidence="3">
    <location>
        <begin position="233"/>
        <end position="254"/>
    </location>
</feature>
<dbReference type="AlphaFoldDB" id="A0A6A6QZ99"/>
<sequence length="888" mass="99043">MSGNYLEDDLAEEDWDYDFLIADAAGEIAEEAQQCNNSEPGGLLRAFRNTINSVKLFELSTFIKTASIEEQSGAVSTTRDVFAQTLGQQATTQNTAQNIKSFARQLTLDPMSSSNQAAIKTVTDCLSLRDTSSNDISQPSEEPENRRSAKRLELEKYSESVTTALHKTFHTSAYLPCTCLGKGGAVCLSEEYVCALRLDGYQQVPGDDNHCFFDSVVAYKGDESHEWTPVQFQLPRETRGSEDPEDATNEPSTHKTSLTALDDFCKILTWNIRCFRIHVTKNLVSKSLETHSFCWSPEASFSNIFPPRGAPMLLSTALKQDELSARHKIFLAFTIAKAFWQYYDSDWMNVEWSLETIQLLQKTSSPDSEAPFLKIQSAESEDSTNHEHEPIEISSGAPYLHPFPYIFNLGLLLVQLGSITSDKPSITGNATHLTGALKSNGLYVSCCEISADIAWPTIELPAKAKPRYRRIVEECIPTQPEVPRPLFEKHLDAVGRRLALKNHVVRPLFELFQDMADPGERAFEPPKMSRSNEPSVLQTEDSVNKAPKTPRCEIPSHAGVLSWDWLNNITNSWLHSHVSDRIKDLKRPKIAIIDTGFDGGSRFADRKLKQRLNMLSASETGNYNWKDYWKSETVPQDNEGHGTAMLSIIHRIAPFADICVARIAGKDADLKEDPKTTSNNLAKAILWAVEEQDADIVSLSLGWEQEQRVDENRVISNAISKALSHRNQNLLIFAAASNLGGSKRELFPAKHPTVFSIRGTNSTGKHEDFNPSLPEREGEVFGTLGLEVPASNRGKLEPQYINRTGTSAATAVAAAIAAIVVAYVNIYDEKGSWDNIRMFEGFQNLLYELSTEPEARKRYITLDNHSKEEHRVNFEIALSGASNLKQGK</sequence>
<accession>A0A6A6QZ99</accession>
<dbReference type="PANTHER" id="PTHR43399:SF4">
    <property type="entry name" value="CELL WALL-ASSOCIATED PROTEASE"/>
    <property type="match status" value="1"/>
</dbReference>
<evidence type="ECO:0000256" key="3">
    <source>
        <dbReference type="SAM" id="MobiDB-lite"/>
    </source>
</evidence>
<evidence type="ECO:0000256" key="1">
    <source>
        <dbReference type="ARBA" id="ARBA00011073"/>
    </source>
</evidence>
<feature type="compositionally biased region" description="Polar residues" evidence="3">
    <location>
        <begin position="529"/>
        <end position="541"/>
    </location>
</feature>
<evidence type="ECO:0000259" key="5">
    <source>
        <dbReference type="Pfam" id="PF00082"/>
    </source>
</evidence>
<dbReference type="Gene3D" id="3.40.50.200">
    <property type="entry name" value="Peptidase S8/S53 domain"/>
    <property type="match status" value="1"/>
</dbReference>
<feature type="active site" description="Charge relay system" evidence="2">
    <location>
        <position position="641"/>
    </location>
</feature>
<dbReference type="Pfam" id="PF00082">
    <property type="entry name" value="Peptidase_S8"/>
    <property type="match status" value="1"/>
</dbReference>
<dbReference type="PANTHER" id="PTHR43399">
    <property type="entry name" value="SUBTILISIN-RELATED"/>
    <property type="match status" value="1"/>
</dbReference>
<keyword evidence="4" id="KW-1133">Transmembrane helix</keyword>
<dbReference type="GO" id="GO:0004252">
    <property type="term" value="F:serine-type endopeptidase activity"/>
    <property type="evidence" value="ECO:0007669"/>
    <property type="project" value="UniProtKB-UniRule"/>
</dbReference>
<evidence type="ECO:0000259" key="6">
    <source>
        <dbReference type="Pfam" id="PF24476"/>
    </source>
</evidence>
<organism evidence="7 8">
    <name type="scientific">Lophium mytilinum</name>
    <dbReference type="NCBI Taxonomy" id="390894"/>
    <lineage>
        <taxon>Eukaryota</taxon>
        <taxon>Fungi</taxon>
        <taxon>Dikarya</taxon>
        <taxon>Ascomycota</taxon>
        <taxon>Pezizomycotina</taxon>
        <taxon>Dothideomycetes</taxon>
        <taxon>Pleosporomycetidae</taxon>
        <taxon>Mytilinidiales</taxon>
        <taxon>Mytilinidiaceae</taxon>
        <taxon>Lophium</taxon>
    </lineage>
</organism>
<name>A0A6A6QZ99_9PEZI</name>
<dbReference type="CDD" id="cd00306">
    <property type="entry name" value="Peptidases_S8_S53"/>
    <property type="match status" value="1"/>
</dbReference>
<dbReference type="SUPFAM" id="SSF52743">
    <property type="entry name" value="Subtilisin-like"/>
    <property type="match status" value="1"/>
</dbReference>
<keyword evidence="2" id="KW-0720">Serine protease</keyword>
<reference evidence="7" key="1">
    <citation type="journal article" date="2020" name="Stud. Mycol.">
        <title>101 Dothideomycetes genomes: a test case for predicting lifestyles and emergence of pathogens.</title>
        <authorList>
            <person name="Haridas S."/>
            <person name="Albert R."/>
            <person name="Binder M."/>
            <person name="Bloem J."/>
            <person name="Labutti K."/>
            <person name="Salamov A."/>
            <person name="Andreopoulos B."/>
            <person name="Baker S."/>
            <person name="Barry K."/>
            <person name="Bills G."/>
            <person name="Bluhm B."/>
            <person name="Cannon C."/>
            <person name="Castanera R."/>
            <person name="Culley D."/>
            <person name="Daum C."/>
            <person name="Ezra D."/>
            <person name="Gonzalez J."/>
            <person name="Henrissat B."/>
            <person name="Kuo A."/>
            <person name="Liang C."/>
            <person name="Lipzen A."/>
            <person name="Lutzoni F."/>
            <person name="Magnuson J."/>
            <person name="Mondo S."/>
            <person name="Nolan M."/>
            <person name="Ohm R."/>
            <person name="Pangilinan J."/>
            <person name="Park H.-J."/>
            <person name="Ramirez L."/>
            <person name="Alfaro M."/>
            <person name="Sun H."/>
            <person name="Tritt A."/>
            <person name="Yoshinaga Y."/>
            <person name="Zwiers L.-H."/>
            <person name="Turgeon B."/>
            <person name="Goodwin S."/>
            <person name="Spatafora J."/>
            <person name="Crous P."/>
            <person name="Grigoriev I."/>
        </authorList>
    </citation>
    <scope>NUCLEOTIDE SEQUENCE</scope>
    <source>
        <strain evidence="7">CBS 269.34</strain>
    </source>
</reference>
<keyword evidence="2" id="KW-0378">Hydrolase</keyword>
<keyword evidence="2" id="KW-0645">Protease</keyword>
<keyword evidence="8" id="KW-1185">Reference proteome</keyword>
<feature type="domain" description="Peptidase S8/S53" evidence="5">
    <location>
        <begin position="588"/>
        <end position="833"/>
    </location>
</feature>
<feature type="region of interest" description="Disordered" evidence="3">
    <location>
        <begin position="130"/>
        <end position="152"/>
    </location>
</feature>
<comment type="similarity">
    <text evidence="1 2">Belongs to the peptidase S8 family.</text>
</comment>
<dbReference type="OrthoDB" id="206201at2759"/>
<feature type="transmembrane region" description="Helical" evidence="4">
    <location>
        <begin position="808"/>
        <end position="827"/>
    </location>
</feature>
<dbReference type="InterPro" id="IPR000209">
    <property type="entry name" value="Peptidase_S8/S53_dom"/>
</dbReference>
<dbReference type="PROSITE" id="PS51892">
    <property type="entry name" value="SUBTILASE"/>
    <property type="match status" value="1"/>
</dbReference>
<dbReference type="Pfam" id="PF24476">
    <property type="entry name" value="DUF7580"/>
    <property type="match status" value="1"/>
</dbReference>
<proteinExistence type="inferred from homology"/>
<evidence type="ECO:0000313" key="8">
    <source>
        <dbReference type="Proteomes" id="UP000799750"/>
    </source>
</evidence>
<evidence type="ECO:0000313" key="7">
    <source>
        <dbReference type="EMBL" id="KAF2496437.1"/>
    </source>
</evidence>
<dbReference type="InterPro" id="IPR056002">
    <property type="entry name" value="DUF7580"/>
</dbReference>
<gene>
    <name evidence="7" type="ORF">BU16DRAFT_617873</name>
</gene>
<dbReference type="InterPro" id="IPR051048">
    <property type="entry name" value="Peptidase_S8/S53_subtilisin"/>
</dbReference>
<feature type="domain" description="DUF7580" evidence="6">
    <location>
        <begin position="300"/>
        <end position="508"/>
    </location>
</feature>
<dbReference type="Proteomes" id="UP000799750">
    <property type="component" value="Unassembled WGS sequence"/>
</dbReference>
<feature type="active site" description="Charge relay system" evidence="2">
    <location>
        <position position="807"/>
    </location>
</feature>
<evidence type="ECO:0000256" key="2">
    <source>
        <dbReference type="PROSITE-ProRule" id="PRU01240"/>
    </source>
</evidence>
<feature type="compositionally biased region" description="Polar residues" evidence="3">
    <location>
        <begin position="130"/>
        <end position="140"/>
    </location>
</feature>
<feature type="region of interest" description="Disordered" evidence="3">
    <location>
        <begin position="525"/>
        <end position="549"/>
    </location>
</feature>